<feature type="transmembrane region" description="Helical" evidence="16">
    <location>
        <begin position="658"/>
        <end position="689"/>
    </location>
</feature>
<feature type="domain" description="WRKY" evidence="17">
    <location>
        <begin position="160"/>
        <end position="218"/>
    </location>
</feature>
<feature type="transmembrane region" description="Helical" evidence="16">
    <location>
        <begin position="709"/>
        <end position="729"/>
    </location>
</feature>
<organism evidence="18 19">
    <name type="scientific">Brassica napus</name>
    <name type="common">Rape</name>
    <dbReference type="NCBI Taxonomy" id="3708"/>
    <lineage>
        <taxon>Eukaryota</taxon>
        <taxon>Viridiplantae</taxon>
        <taxon>Streptophyta</taxon>
        <taxon>Embryophyta</taxon>
        <taxon>Tracheophyta</taxon>
        <taxon>Spermatophyta</taxon>
        <taxon>Magnoliopsida</taxon>
        <taxon>eudicotyledons</taxon>
        <taxon>Gunneridae</taxon>
        <taxon>Pentapetalae</taxon>
        <taxon>rosids</taxon>
        <taxon>malvids</taxon>
        <taxon>Brassicales</taxon>
        <taxon>Brassicaceae</taxon>
        <taxon>Brassiceae</taxon>
        <taxon>Brassica</taxon>
    </lineage>
</organism>
<dbReference type="InterPro" id="IPR006153">
    <property type="entry name" value="Cation/H_exchanger_TM"/>
</dbReference>
<keyword evidence="19" id="KW-1185">Reference proteome</keyword>
<comment type="similarity">
    <text evidence="14">Belongs to the monovalent cation:proton antiporter 2 (CPA2) transporter (TC 2.A.37) family. CHX (TC 2.A.37.4) subfamily.</text>
</comment>
<feature type="region of interest" description="Disordered" evidence="15">
    <location>
        <begin position="210"/>
        <end position="263"/>
    </location>
</feature>
<evidence type="ECO:0000259" key="17">
    <source>
        <dbReference type="PROSITE" id="PS50811"/>
    </source>
</evidence>
<feature type="transmembrane region" description="Helical" evidence="16">
    <location>
        <begin position="430"/>
        <end position="449"/>
    </location>
</feature>
<gene>
    <name evidence="18" type="ORF">HID58_062564</name>
</gene>
<evidence type="ECO:0000256" key="4">
    <source>
        <dbReference type="ARBA" id="ARBA00022538"/>
    </source>
</evidence>
<evidence type="ECO:0000256" key="12">
    <source>
        <dbReference type="ARBA" id="ARBA00023163"/>
    </source>
</evidence>
<evidence type="ECO:0000256" key="13">
    <source>
        <dbReference type="ARBA" id="ARBA00023242"/>
    </source>
</evidence>
<evidence type="ECO:0000256" key="16">
    <source>
        <dbReference type="SAM" id="Phobius"/>
    </source>
</evidence>
<feature type="transmembrane region" description="Helical" evidence="16">
    <location>
        <begin position="803"/>
        <end position="826"/>
    </location>
</feature>
<keyword evidence="12" id="KW-0804">Transcription</keyword>
<evidence type="ECO:0000256" key="2">
    <source>
        <dbReference type="ARBA" id="ARBA00004141"/>
    </source>
</evidence>
<keyword evidence="11 16" id="KW-0472">Membrane</keyword>
<dbReference type="Gene3D" id="1.20.1530.20">
    <property type="match status" value="1"/>
</dbReference>
<evidence type="ECO:0000256" key="14">
    <source>
        <dbReference type="ARBA" id="ARBA00038341"/>
    </source>
</evidence>
<dbReference type="Pfam" id="PF00999">
    <property type="entry name" value="Na_H_Exchanger"/>
    <property type="match status" value="1"/>
</dbReference>
<feature type="transmembrane region" description="Helical" evidence="16">
    <location>
        <begin position="621"/>
        <end position="646"/>
    </location>
</feature>
<keyword evidence="13" id="KW-0539">Nucleus</keyword>
<sequence length="1193" mass="132443">MSPFIKTMSSTSFTDLLASSGVDPYEQDEDFLGGFFPETTGSGLPKFKTAQPSPLPISQSSRSFAFSELLDSPLLLSSSHSLISPTTGAFPFQGFNGSDFPWQLPSQTQTQTQTPNAASALQEETYGVQDLQKKQEDPVPREFADRQVKVPSYMVSRNSNDGYGWRKYGQKQVKKSENPRSYFKCTYPNCVSKKIVETTSDGQITEIIYKGGHNHPKPEFTKRPSSSSANARRMLNPSSVVSEQSESSSISFDYGEVDEEKEQPEIKRLKREGGDEGMSVEVSRGVKEPRVVVQTISEIDVLIDGFRWRKYGQKVVKGNTNPRSYYKCTYQGCGVRKQVERSAEDERAVLTTYEGRHNHDVPTAPLSTLCCQSEKTMDWSKFGSKQINSSHWGKVHGPFMMEDLVCQNQNMMISKGIFKNSNPLKYATPLLFLQMSVIIITSRLIFGFLQPFKQGMISAQVLAGIVLGPSFLGHNVTYMNMFLPAGGKITIQTLSNVGFIIHLFILGLKIDASIIKKASSKAILIGTASYAFPFSLGHLTVFFINTTVGLHRDVFHCASTVIFLCSMTSFPVTTTVLAEPNILNSELGRLATNCSMVCEACSWFVALAFNLYTRERTIKGVWGIVMIGGLIGVIVGVFRPLIIYLTERKSKSMNKKDIVPFFPVLLILAIASTSAEAMGVHAAFGAFWLGVSLPDGPPLGTELAMKLELVASNMLLPCFIAISGLQTNFFEITESHENHVVLIEVILLVTYGCKFLGTTAASAYCQTQIGDALCLAFLMCCQGIIEVYAIVVWKDAQVVDTECFNLVIVTLLLVTGISRYLVVYLYDPSKRYKCRSKRTILNTRERNLQLRLLLCMYNVENVPSMVNLLEATYPTRFNPISFFTLHLVELKGRSHAVLTPHHQMNKLDPNTAQSTYIVSAFQRFEQKYQGTLMAQHFTAAAPFSSINNDVCTLALDKKATLIVIPFHKQYAIDGTVGQVNGPIRNINLNVLEAAPCSVAIFIDRGECKGRRSVLMTSTWKNVAVLFIGGRDDAEALALLIHFRHKSSLQHEDYSEMAEYNLINDFKSHAAAKNGKVHYIEEIVKDGVETTQAISSLGDAYDMVFVGRNHDLESSVLYGLTDWSECPELGVIGDMLTAPEFHFSVLVVHQQQGGALAMDDSYKLPVEDQKSGDTKIQERFSVEEGFTTIDLDRS</sequence>
<dbReference type="Pfam" id="PF03106">
    <property type="entry name" value="WRKY"/>
    <property type="match status" value="2"/>
</dbReference>
<dbReference type="InterPro" id="IPR036576">
    <property type="entry name" value="WRKY_dom_sf"/>
</dbReference>
<evidence type="ECO:0000256" key="6">
    <source>
        <dbReference type="ARBA" id="ARBA00022958"/>
    </source>
</evidence>
<evidence type="ECO:0000256" key="1">
    <source>
        <dbReference type="ARBA" id="ARBA00004123"/>
    </source>
</evidence>
<keyword evidence="5 16" id="KW-0812">Transmembrane</keyword>
<keyword evidence="7 16" id="KW-1133">Transmembrane helix</keyword>
<dbReference type="Proteomes" id="UP000824890">
    <property type="component" value="Unassembled WGS sequence"/>
</dbReference>
<evidence type="ECO:0000256" key="8">
    <source>
        <dbReference type="ARBA" id="ARBA00023015"/>
    </source>
</evidence>
<keyword evidence="9" id="KW-0406">Ion transport</keyword>
<accession>A0ABQ8A201</accession>
<comment type="caution">
    <text evidence="18">The sequence shown here is derived from an EMBL/GenBank/DDBJ whole genome shotgun (WGS) entry which is preliminary data.</text>
</comment>
<reference evidence="18 19" key="1">
    <citation type="submission" date="2021-05" db="EMBL/GenBank/DDBJ databases">
        <title>Genome Assembly of Synthetic Allotetraploid Brassica napus Reveals Homoeologous Exchanges between Subgenomes.</title>
        <authorList>
            <person name="Davis J.T."/>
        </authorList>
    </citation>
    <scope>NUCLEOTIDE SEQUENCE [LARGE SCALE GENOMIC DNA]</scope>
    <source>
        <strain evidence="19">cv. Da-Ae</strain>
        <tissue evidence="18">Seedling</tissue>
    </source>
</reference>
<keyword evidence="6" id="KW-0630">Potassium</keyword>
<evidence type="ECO:0000313" key="19">
    <source>
        <dbReference type="Proteomes" id="UP000824890"/>
    </source>
</evidence>
<keyword evidence="4" id="KW-0633">Potassium transport</keyword>
<feature type="transmembrane region" description="Helical" evidence="16">
    <location>
        <begin position="489"/>
        <end position="510"/>
    </location>
</feature>
<dbReference type="InterPro" id="IPR050794">
    <property type="entry name" value="CPA2_transporter"/>
</dbReference>
<dbReference type="PROSITE" id="PS50811">
    <property type="entry name" value="WRKY"/>
    <property type="match status" value="2"/>
</dbReference>
<dbReference type="InterPro" id="IPR057291">
    <property type="entry name" value="CHX17_2nd"/>
</dbReference>
<keyword evidence="8" id="KW-0805">Transcription regulation</keyword>
<evidence type="ECO:0000256" key="3">
    <source>
        <dbReference type="ARBA" id="ARBA00022448"/>
    </source>
</evidence>
<dbReference type="SUPFAM" id="SSF118290">
    <property type="entry name" value="WRKY DNA-binding domain"/>
    <property type="match status" value="2"/>
</dbReference>
<evidence type="ECO:0000313" key="18">
    <source>
        <dbReference type="EMBL" id="KAH0886468.1"/>
    </source>
</evidence>
<dbReference type="SMART" id="SM00774">
    <property type="entry name" value="WRKY"/>
    <property type="match status" value="2"/>
</dbReference>
<keyword evidence="10" id="KW-0238">DNA-binding</keyword>
<evidence type="ECO:0000256" key="5">
    <source>
        <dbReference type="ARBA" id="ARBA00022692"/>
    </source>
</evidence>
<name>A0ABQ8A201_BRANA</name>
<comment type="subcellular location">
    <subcellularLocation>
        <location evidence="2">Membrane</location>
        <topology evidence="2">Multi-pass membrane protein</topology>
    </subcellularLocation>
    <subcellularLocation>
        <location evidence="1">Nucleus</location>
    </subcellularLocation>
</comment>
<dbReference type="Pfam" id="PF23256">
    <property type="entry name" value="CHX17_2nd"/>
    <property type="match status" value="1"/>
</dbReference>
<feature type="transmembrane region" description="Helical" evidence="16">
    <location>
        <begin position="522"/>
        <end position="546"/>
    </location>
</feature>
<dbReference type="InterPro" id="IPR003657">
    <property type="entry name" value="WRKY_dom"/>
</dbReference>
<evidence type="ECO:0000256" key="11">
    <source>
        <dbReference type="ARBA" id="ARBA00023136"/>
    </source>
</evidence>
<dbReference type="PANTHER" id="PTHR32468">
    <property type="entry name" value="CATION/H + ANTIPORTER"/>
    <property type="match status" value="1"/>
</dbReference>
<protein>
    <recommendedName>
        <fullName evidence="17">WRKY domain-containing protein</fullName>
    </recommendedName>
</protein>
<feature type="transmembrane region" description="Helical" evidence="16">
    <location>
        <begin position="461"/>
        <end position="483"/>
    </location>
</feature>
<feature type="domain" description="WRKY" evidence="17">
    <location>
        <begin position="297"/>
        <end position="362"/>
    </location>
</feature>
<evidence type="ECO:0000256" key="9">
    <source>
        <dbReference type="ARBA" id="ARBA00023065"/>
    </source>
</evidence>
<dbReference type="Gene3D" id="2.20.25.80">
    <property type="entry name" value="WRKY domain"/>
    <property type="match status" value="2"/>
</dbReference>
<evidence type="ECO:0000256" key="10">
    <source>
        <dbReference type="ARBA" id="ARBA00023125"/>
    </source>
</evidence>
<proteinExistence type="inferred from homology"/>
<dbReference type="EMBL" id="JAGKQM010000014">
    <property type="protein sequence ID" value="KAH0886468.1"/>
    <property type="molecule type" value="Genomic_DNA"/>
</dbReference>
<evidence type="ECO:0000256" key="7">
    <source>
        <dbReference type="ARBA" id="ARBA00022989"/>
    </source>
</evidence>
<dbReference type="InterPro" id="IPR038770">
    <property type="entry name" value="Na+/solute_symporter_sf"/>
</dbReference>
<feature type="compositionally biased region" description="Low complexity" evidence="15">
    <location>
        <begin position="238"/>
        <end position="251"/>
    </location>
</feature>
<feature type="transmembrane region" description="Helical" evidence="16">
    <location>
        <begin position="769"/>
        <end position="791"/>
    </location>
</feature>
<keyword evidence="3" id="KW-0813">Transport</keyword>
<evidence type="ECO:0000256" key="15">
    <source>
        <dbReference type="SAM" id="MobiDB-lite"/>
    </source>
</evidence>
<dbReference type="PANTHER" id="PTHR32468:SF119">
    <property type="entry name" value="CATION_H(+) SYMPORTER 13"/>
    <property type="match status" value="1"/>
</dbReference>
<feature type="transmembrane region" description="Helical" evidence="16">
    <location>
        <begin position="590"/>
        <end position="609"/>
    </location>
</feature>
<feature type="transmembrane region" description="Helical" evidence="16">
    <location>
        <begin position="558"/>
        <end position="578"/>
    </location>
</feature>
<feature type="transmembrane region" description="Helical" evidence="16">
    <location>
        <begin position="741"/>
        <end position="763"/>
    </location>
</feature>